<evidence type="ECO:0000313" key="2">
    <source>
        <dbReference type="EMBL" id="NKF23987.1"/>
    </source>
</evidence>
<keyword evidence="1" id="KW-1133">Transmembrane helix</keyword>
<reference evidence="2" key="1">
    <citation type="submission" date="2020-03" db="EMBL/GenBank/DDBJ databases">
        <title>Solimonas marina sp. nov., isolated from deep seawater of the Pacific Ocean.</title>
        <authorList>
            <person name="Liu X."/>
            <person name="Lai Q."/>
            <person name="Sun F."/>
            <person name="Gai Y."/>
            <person name="Li G."/>
            <person name="Shao Z."/>
        </authorList>
    </citation>
    <scope>NUCLEOTIDE SEQUENCE</scope>
    <source>
        <strain evidence="2">C16B3</strain>
    </source>
</reference>
<feature type="transmembrane region" description="Helical" evidence="1">
    <location>
        <begin position="127"/>
        <end position="147"/>
    </location>
</feature>
<organism evidence="2 3">
    <name type="scientific">Solimonas marina</name>
    <dbReference type="NCBI Taxonomy" id="2714601"/>
    <lineage>
        <taxon>Bacteria</taxon>
        <taxon>Pseudomonadati</taxon>
        <taxon>Pseudomonadota</taxon>
        <taxon>Gammaproteobacteria</taxon>
        <taxon>Nevskiales</taxon>
        <taxon>Nevskiaceae</taxon>
        <taxon>Solimonas</taxon>
    </lineage>
</organism>
<evidence type="ECO:0000313" key="3">
    <source>
        <dbReference type="Proteomes" id="UP000653472"/>
    </source>
</evidence>
<proteinExistence type="predicted"/>
<evidence type="ECO:0000256" key="1">
    <source>
        <dbReference type="SAM" id="Phobius"/>
    </source>
</evidence>
<comment type="caution">
    <text evidence="2">The sequence shown here is derived from an EMBL/GenBank/DDBJ whole genome shotgun (WGS) entry which is preliminary data.</text>
</comment>
<keyword evidence="1" id="KW-0472">Membrane</keyword>
<protein>
    <submittedName>
        <fullName evidence="2">Uncharacterized protein</fullName>
    </submittedName>
</protein>
<accession>A0A969WB89</accession>
<sequence length="154" mass="17361">MNNHQTRGLTSCAIGAYEMLRAPAVQWRIPSSRDLNVIPQRRSRSAFPFMLLAVGIGLTGYYGVKWFELPTYSESDIAASTELNMQLELQAQHAQTTPESRERLRKQTRQDLLNDIAKERRDVETGLGAGLIALVLAIGNIVLMTLLQRERARH</sequence>
<dbReference type="AlphaFoldDB" id="A0A969WB89"/>
<keyword evidence="3" id="KW-1185">Reference proteome</keyword>
<feature type="transmembrane region" description="Helical" evidence="1">
    <location>
        <begin position="46"/>
        <end position="64"/>
    </location>
</feature>
<dbReference type="EMBL" id="JAAVXB010000011">
    <property type="protein sequence ID" value="NKF23987.1"/>
    <property type="molecule type" value="Genomic_DNA"/>
</dbReference>
<dbReference type="Proteomes" id="UP000653472">
    <property type="component" value="Unassembled WGS sequence"/>
</dbReference>
<keyword evidence="1" id="KW-0812">Transmembrane</keyword>
<gene>
    <name evidence="2" type="ORF">G7Y82_16865</name>
</gene>
<name>A0A969WB89_9GAMM</name>
<dbReference type="RefSeq" id="WP_168149316.1">
    <property type="nucleotide sequence ID" value="NZ_JAAVXB010000011.1"/>
</dbReference>